<feature type="transmembrane region" description="Helical" evidence="2">
    <location>
        <begin position="170"/>
        <end position="196"/>
    </location>
</feature>
<dbReference type="AlphaFoldDB" id="A0A5C6BCY0"/>
<reference evidence="3 4" key="1">
    <citation type="submission" date="2019-02" db="EMBL/GenBank/DDBJ databases">
        <title>Deep-cultivation of Planctomycetes and their phenomic and genomic characterization uncovers novel biology.</title>
        <authorList>
            <person name="Wiegand S."/>
            <person name="Jogler M."/>
            <person name="Boedeker C."/>
            <person name="Pinto D."/>
            <person name="Vollmers J."/>
            <person name="Rivas-Marin E."/>
            <person name="Kohn T."/>
            <person name="Peeters S.H."/>
            <person name="Heuer A."/>
            <person name="Rast P."/>
            <person name="Oberbeckmann S."/>
            <person name="Bunk B."/>
            <person name="Jeske O."/>
            <person name="Meyerdierks A."/>
            <person name="Storesund J.E."/>
            <person name="Kallscheuer N."/>
            <person name="Luecker S."/>
            <person name="Lage O.M."/>
            <person name="Pohl T."/>
            <person name="Merkel B.J."/>
            <person name="Hornburger P."/>
            <person name="Mueller R.-W."/>
            <person name="Bruemmer F."/>
            <person name="Labrenz M."/>
            <person name="Spormann A.M."/>
            <person name="Op Den Camp H."/>
            <person name="Overmann J."/>
            <person name="Amann R."/>
            <person name="Jetten M.S.M."/>
            <person name="Mascher T."/>
            <person name="Medema M.H."/>
            <person name="Devos D.P."/>
            <person name="Kaster A.-K."/>
            <person name="Ovreas L."/>
            <person name="Rohde M."/>
            <person name="Galperin M.Y."/>
            <person name="Jogler C."/>
        </authorList>
    </citation>
    <scope>NUCLEOTIDE SEQUENCE [LARGE SCALE GENOMIC DNA]</scope>
    <source>
        <strain evidence="3 4">CA54</strain>
    </source>
</reference>
<evidence type="ECO:0000313" key="4">
    <source>
        <dbReference type="Proteomes" id="UP000320735"/>
    </source>
</evidence>
<feature type="transmembrane region" description="Helical" evidence="2">
    <location>
        <begin position="128"/>
        <end position="150"/>
    </location>
</feature>
<organism evidence="3 4">
    <name type="scientific">Symmachiella macrocystis</name>
    <dbReference type="NCBI Taxonomy" id="2527985"/>
    <lineage>
        <taxon>Bacteria</taxon>
        <taxon>Pseudomonadati</taxon>
        <taxon>Planctomycetota</taxon>
        <taxon>Planctomycetia</taxon>
        <taxon>Planctomycetales</taxon>
        <taxon>Planctomycetaceae</taxon>
        <taxon>Symmachiella</taxon>
    </lineage>
</organism>
<feature type="transmembrane region" description="Helical" evidence="2">
    <location>
        <begin position="217"/>
        <end position="239"/>
    </location>
</feature>
<protein>
    <submittedName>
        <fullName evidence="3">Uncharacterized protein</fullName>
    </submittedName>
</protein>
<keyword evidence="2" id="KW-0472">Membrane</keyword>
<feature type="transmembrane region" description="Helical" evidence="2">
    <location>
        <begin position="57"/>
        <end position="84"/>
    </location>
</feature>
<dbReference type="OrthoDB" id="291841at2"/>
<feature type="region of interest" description="Disordered" evidence="1">
    <location>
        <begin position="1"/>
        <end position="46"/>
    </location>
</feature>
<feature type="transmembrane region" description="Helical" evidence="2">
    <location>
        <begin position="259"/>
        <end position="276"/>
    </location>
</feature>
<keyword evidence="2" id="KW-0812">Transmembrane</keyword>
<feature type="transmembrane region" description="Helical" evidence="2">
    <location>
        <begin position="334"/>
        <end position="352"/>
    </location>
</feature>
<feature type="transmembrane region" description="Helical" evidence="2">
    <location>
        <begin position="283"/>
        <end position="306"/>
    </location>
</feature>
<evidence type="ECO:0000256" key="1">
    <source>
        <dbReference type="SAM" id="MobiDB-lite"/>
    </source>
</evidence>
<keyword evidence="2" id="KW-1133">Transmembrane helix</keyword>
<gene>
    <name evidence="3" type="ORF">CA54_47090</name>
</gene>
<dbReference type="RefSeq" id="WP_146373155.1">
    <property type="nucleotide sequence ID" value="NZ_SJPP01000002.1"/>
</dbReference>
<keyword evidence="4" id="KW-1185">Reference proteome</keyword>
<comment type="caution">
    <text evidence="3">The sequence shown here is derived from an EMBL/GenBank/DDBJ whole genome shotgun (WGS) entry which is preliminary data.</text>
</comment>
<proteinExistence type="predicted"/>
<feature type="compositionally biased region" description="Basic and acidic residues" evidence="1">
    <location>
        <begin position="13"/>
        <end position="22"/>
    </location>
</feature>
<dbReference type="EMBL" id="SJPP01000002">
    <property type="protein sequence ID" value="TWU09467.1"/>
    <property type="molecule type" value="Genomic_DNA"/>
</dbReference>
<accession>A0A5C6BCY0</accession>
<sequence length="366" mass="40045">MNHDNDDSSQADDAEKRAKAEGDTLPPAAQPKSGPGAAGGDDQTVVSPQFDDRSTGLLVFGILQIIMGCFSAMLVPMMLLSTLASPASGAPTTVRMMLPAIGMYGMVAVVLIWLGVGSTLARRWARALTLVLAWMWLAMGLVSLIMMCFVMPNMLSISAQDQKVPPQAMIIAQTVMMATMGCLYIILPGIFIIFYQSKHVKATCEFKDTYPRWTDKCPLPVLSLSLFLAFGALSMPLSLSYGSVLPVFGFLLKGVPGTLVYLALAPLLAYLAWATYKMKMSAWWTTLVVYLLFGLSGLVTFSRISMMDFYREMDMPEEQLKIIEQSGMFEHMNIPLMAGLGMGVVVAYMLWVRRYFVAGTTPQEGA</sequence>
<dbReference type="Proteomes" id="UP000320735">
    <property type="component" value="Unassembled WGS sequence"/>
</dbReference>
<evidence type="ECO:0000256" key="2">
    <source>
        <dbReference type="SAM" id="Phobius"/>
    </source>
</evidence>
<name>A0A5C6BCY0_9PLAN</name>
<evidence type="ECO:0000313" key="3">
    <source>
        <dbReference type="EMBL" id="TWU09467.1"/>
    </source>
</evidence>
<feature type="transmembrane region" description="Helical" evidence="2">
    <location>
        <begin position="96"/>
        <end position="116"/>
    </location>
</feature>